<evidence type="ECO:0000256" key="7">
    <source>
        <dbReference type="SAM" id="Phobius"/>
    </source>
</evidence>
<dbReference type="InterPro" id="IPR050250">
    <property type="entry name" value="Macrolide_Exporter_MacB"/>
</dbReference>
<evidence type="ECO:0000313" key="11">
    <source>
        <dbReference type="Proteomes" id="UP001596266"/>
    </source>
</evidence>
<keyword evidence="11" id="KW-1185">Reference proteome</keyword>
<feature type="transmembrane region" description="Helical" evidence="7">
    <location>
        <begin position="310"/>
        <end position="336"/>
    </location>
</feature>
<feature type="transmembrane region" description="Helical" evidence="7">
    <location>
        <begin position="258"/>
        <end position="282"/>
    </location>
</feature>
<keyword evidence="4 7" id="KW-1133">Transmembrane helix</keyword>
<dbReference type="InterPro" id="IPR025857">
    <property type="entry name" value="MacB_PCD"/>
</dbReference>
<dbReference type="Pfam" id="PF12704">
    <property type="entry name" value="MacB_PCD"/>
    <property type="match status" value="1"/>
</dbReference>
<feature type="domain" description="MacB-like periplasmic core" evidence="9">
    <location>
        <begin position="14"/>
        <end position="200"/>
    </location>
</feature>
<evidence type="ECO:0000313" key="10">
    <source>
        <dbReference type="EMBL" id="MFC6396865.1"/>
    </source>
</evidence>
<organism evidence="10 11">
    <name type="scientific">Luteococcus sanguinis</name>
    <dbReference type="NCBI Taxonomy" id="174038"/>
    <lineage>
        <taxon>Bacteria</taxon>
        <taxon>Bacillati</taxon>
        <taxon>Actinomycetota</taxon>
        <taxon>Actinomycetes</taxon>
        <taxon>Propionibacteriales</taxon>
        <taxon>Propionibacteriaceae</taxon>
        <taxon>Luteococcus</taxon>
    </lineage>
</organism>
<gene>
    <name evidence="10" type="ORF">ACFP57_07695</name>
</gene>
<dbReference type="PANTHER" id="PTHR30572:SF4">
    <property type="entry name" value="ABC TRANSPORTER PERMEASE YTRF"/>
    <property type="match status" value="1"/>
</dbReference>
<dbReference type="EMBL" id="JBHSUA010000015">
    <property type="protein sequence ID" value="MFC6396865.1"/>
    <property type="molecule type" value="Genomic_DNA"/>
</dbReference>
<feature type="transmembrane region" description="Helical" evidence="7">
    <location>
        <begin position="740"/>
        <end position="761"/>
    </location>
</feature>
<dbReference type="RefSeq" id="WP_343884134.1">
    <property type="nucleotide sequence ID" value="NZ_BAAAKI010000001.1"/>
</dbReference>
<evidence type="ECO:0000256" key="6">
    <source>
        <dbReference type="ARBA" id="ARBA00038076"/>
    </source>
</evidence>
<evidence type="ECO:0000256" key="3">
    <source>
        <dbReference type="ARBA" id="ARBA00022692"/>
    </source>
</evidence>
<feature type="transmembrane region" description="Helical" evidence="7">
    <location>
        <begin position="12"/>
        <end position="35"/>
    </location>
</feature>
<keyword evidence="2" id="KW-1003">Cell membrane</keyword>
<dbReference type="Pfam" id="PF02687">
    <property type="entry name" value="FtsX"/>
    <property type="match status" value="1"/>
</dbReference>
<evidence type="ECO:0000256" key="4">
    <source>
        <dbReference type="ARBA" id="ARBA00022989"/>
    </source>
</evidence>
<dbReference type="InterPro" id="IPR003838">
    <property type="entry name" value="ABC3_permease_C"/>
</dbReference>
<feature type="transmembrane region" description="Helical" evidence="7">
    <location>
        <begin position="399"/>
        <end position="419"/>
    </location>
</feature>
<reference evidence="11" key="1">
    <citation type="journal article" date="2019" name="Int. J. Syst. Evol. Microbiol.">
        <title>The Global Catalogue of Microorganisms (GCM) 10K type strain sequencing project: providing services to taxonomists for standard genome sequencing and annotation.</title>
        <authorList>
            <consortium name="The Broad Institute Genomics Platform"/>
            <consortium name="The Broad Institute Genome Sequencing Center for Infectious Disease"/>
            <person name="Wu L."/>
            <person name="Ma J."/>
        </authorList>
    </citation>
    <scope>NUCLEOTIDE SEQUENCE [LARGE SCALE GENOMIC DNA]</scope>
    <source>
        <strain evidence="11">CGMCC 1.15277</strain>
    </source>
</reference>
<name>A0ABW1X2X5_9ACTN</name>
<evidence type="ECO:0000256" key="2">
    <source>
        <dbReference type="ARBA" id="ARBA00022475"/>
    </source>
</evidence>
<evidence type="ECO:0000256" key="1">
    <source>
        <dbReference type="ARBA" id="ARBA00004651"/>
    </source>
</evidence>
<feature type="transmembrane region" description="Helical" evidence="7">
    <location>
        <begin position="485"/>
        <end position="509"/>
    </location>
</feature>
<accession>A0ABW1X2X5</accession>
<sequence length="858" mass="88091">MARRELGRHKGRSALIMALIGLPVAAVMALAMILVPQYRDNSTDAMFRGGTAMLQQLYGANGTCRQASLTDWSCPQDESSTQDATAHQVTADFSNLSLPAGVSVSMETTAPITLGFDGAQYAGDVIVSDLSVLASPGQWVATDAALPADDEVVLPRYTAERFGVAVGDTVQVAGKDYRVSGTLRSNSSGTAVVVGPSHPAAAVAKGADATTVVFLDGPALEEAQVASLNKVGIAYTTRDAYEAMQLGNGTGGAMMQAILVGFGMVVTLLTATIAGAAFAIGIRQQRRSLALLSASGAPARTLQQVVTRQGLLLGLAGTIVGALAGVALGAGLQAWMNAKGTNLPVPISVPWLVLLALVLVGTSAAVIAAWLPARQVAQQDVLTAVRSAEAAQTSAKTPWLALVFVALGLVAALVGPQLWPGAKVSWNGGVPEERAIGPAMMCVLFLFLGSLAAVPFLLDRLGRRAAGPLALRMAVRDGSRNRSRATAGVAASLAITTLISSLLVAFASLGATEVTRYQQSIPTGAVQVTTLNPETGGELSASDLAKARELVEATLGPINQEATVQEFVEPFGGWWSSAVQAVELVPTCTDDGACMGSQNAIAAYSPELYQVVTGKAPSQQVTNMINSGGVVAPASYVKGGNAELTVMSESGNDNSSHAVPALVDDDLSLYTLVPAAVLSKLMPYAKPMTTTVIWSTNTTPSQHQADELQAILQKARLGDLPQNVYVEQGPHSSTPRLVDYLGLVGAALMLAVAAVTGALALRDARDSHAGLAAIGASTWTLRGMSAIQMLVSVGLGVALGLVVGAAPVVAVVAATRGGVSLGIPWAWLIGLLVSVPLLAAASAFVAARPPQARSVRID</sequence>
<comment type="similarity">
    <text evidence="6">Belongs to the ABC-4 integral membrane protein family.</text>
</comment>
<evidence type="ECO:0000259" key="9">
    <source>
        <dbReference type="Pfam" id="PF12704"/>
    </source>
</evidence>
<proteinExistence type="inferred from homology"/>
<feature type="transmembrane region" description="Helical" evidence="7">
    <location>
        <begin position="435"/>
        <end position="458"/>
    </location>
</feature>
<feature type="domain" description="ABC3 transporter permease C-terminal" evidence="8">
    <location>
        <begin position="262"/>
        <end position="379"/>
    </location>
</feature>
<keyword evidence="5 7" id="KW-0472">Membrane</keyword>
<dbReference type="PANTHER" id="PTHR30572">
    <property type="entry name" value="MEMBRANE COMPONENT OF TRANSPORTER-RELATED"/>
    <property type="match status" value="1"/>
</dbReference>
<feature type="transmembrane region" description="Helical" evidence="7">
    <location>
        <begin position="789"/>
        <end position="813"/>
    </location>
</feature>
<comment type="caution">
    <text evidence="10">The sequence shown here is derived from an EMBL/GenBank/DDBJ whole genome shotgun (WGS) entry which is preliminary data.</text>
</comment>
<protein>
    <submittedName>
        <fullName evidence="10">ABC transporter permease</fullName>
    </submittedName>
</protein>
<evidence type="ECO:0000259" key="8">
    <source>
        <dbReference type="Pfam" id="PF02687"/>
    </source>
</evidence>
<comment type="subcellular location">
    <subcellularLocation>
        <location evidence="1">Cell membrane</location>
        <topology evidence="1">Multi-pass membrane protein</topology>
    </subcellularLocation>
</comment>
<keyword evidence="3 7" id="KW-0812">Transmembrane</keyword>
<feature type="transmembrane region" description="Helical" evidence="7">
    <location>
        <begin position="825"/>
        <end position="847"/>
    </location>
</feature>
<dbReference type="Proteomes" id="UP001596266">
    <property type="component" value="Unassembled WGS sequence"/>
</dbReference>
<evidence type="ECO:0000256" key="5">
    <source>
        <dbReference type="ARBA" id="ARBA00023136"/>
    </source>
</evidence>
<feature type="transmembrane region" description="Helical" evidence="7">
    <location>
        <begin position="348"/>
        <end position="371"/>
    </location>
</feature>